<feature type="domain" description="O-antigen ligase-related" evidence="6">
    <location>
        <begin position="172"/>
        <end position="331"/>
    </location>
</feature>
<evidence type="ECO:0000313" key="8">
    <source>
        <dbReference type="Proteomes" id="UP000251692"/>
    </source>
</evidence>
<evidence type="ECO:0000256" key="3">
    <source>
        <dbReference type="ARBA" id="ARBA00022989"/>
    </source>
</evidence>
<proteinExistence type="predicted"/>
<reference evidence="7 8" key="2">
    <citation type="submission" date="2018-07" db="EMBL/GenBank/DDBJ databases">
        <title>Pontibacter sp. 2b14 genomic sequence and assembly.</title>
        <authorList>
            <person name="Du Z.-J."/>
        </authorList>
    </citation>
    <scope>NUCLEOTIDE SEQUENCE [LARGE SCALE GENOMIC DNA]</scope>
    <source>
        <strain evidence="7 8">2b14</strain>
    </source>
</reference>
<name>A0A364RFG4_9BACT</name>
<keyword evidence="8" id="KW-1185">Reference proteome</keyword>
<dbReference type="PANTHER" id="PTHR37422:SF17">
    <property type="entry name" value="O-ANTIGEN LIGASE"/>
    <property type="match status" value="1"/>
</dbReference>
<feature type="transmembrane region" description="Helical" evidence="5">
    <location>
        <begin position="73"/>
        <end position="90"/>
    </location>
</feature>
<keyword evidence="2 5" id="KW-0812">Transmembrane</keyword>
<gene>
    <name evidence="7" type="ORF">DP923_07080</name>
</gene>
<evidence type="ECO:0000256" key="4">
    <source>
        <dbReference type="ARBA" id="ARBA00023136"/>
    </source>
</evidence>
<dbReference type="Proteomes" id="UP000251692">
    <property type="component" value="Unassembled WGS sequence"/>
</dbReference>
<dbReference type="InterPro" id="IPR007016">
    <property type="entry name" value="O-antigen_ligase-rel_domated"/>
</dbReference>
<keyword evidence="3 5" id="KW-1133">Transmembrane helix</keyword>
<feature type="transmembrane region" description="Helical" evidence="5">
    <location>
        <begin position="162"/>
        <end position="182"/>
    </location>
</feature>
<dbReference type="PANTHER" id="PTHR37422">
    <property type="entry name" value="TEICHURONIC ACID BIOSYNTHESIS PROTEIN TUAE"/>
    <property type="match status" value="1"/>
</dbReference>
<feature type="transmembrane region" description="Helical" evidence="5">
    <location>
        <begin position="134"/>
        <end position="155"/>
    </location>
</feature>
<organism evidence="7 8">
    <name type="scientific">Pontibacter arcticus</name>
    <dbReference type="NCBI Taxonomy" id="2080288"/>
    <lineage>
        <taxon>Bacteria</taxon>
        <taxon>Pseudomonadati</taxon>
        <taxon>Bacteroidota</taxon>
        <taxon>Cytophagia</taxon>
        <taxon>Cytophagales</taxon>
        <taxon>Hymenobacteraceae</taxon>
        <taxon>Pontibacter</taxon>
    </lineage>
</organism>
<comment type="caution">
    <text evidence="7">The sequence shown here is derived from an EMBL/GenBank/DDBJ whole genome shotgun (WGS) entry which is preliminary data.</text>
</comment>
<evidence type="ECO:0000259" key="6">
    <source>
        <dbReference type="Pfam" id="PF04932"/>
    </source>
</evidence>
<evidence type="ECO:0000256" key="1">
    <source>
        <dbReference type="ARBA" id="ARBA00004141"/>
    </source>
</evidence>
<feature type="transmembrane region" description="Helical" evidence="5">
    <location>
        <begin position="347"/>
        <end position="366"/>
    </location>
</feature>
<feature type="transmembrane region" description="Helical" evidence="5">
    <location>
        <begin position="211"/>
        <end position="229"/>
    </location>
</feature>
<dbReference type="AlphaFoldDB" id="A0A364RFG4"/>
<feature type="transmembrane region" description="Helical" evidence="5">
    <location>
        <begin position="188"/>
        <end position="204"/>
    </location>
</feature>
<dbReference type="GO" id="GO:0016020">
    <property type="term" value="C:membrane"/>
    <property type="evidence" value="ECO:0007669"/>
    <property type="project" value="UniProtKB-SubCell"/>
</dbReference>
<sequence length="401" mass="46155">MVGISITLPFSIKYNSLLIILFVLYWILFLYSSNSVTIRNPKLFSSIFLFFLTYMYGALISSDIQSAIKDIEQKLSLFILPLVLASIPVLSRKKLHLIVVSFIVSCFVISILTFRNGLSFLEAEHRVWAMQDLILMHRPMLGLYCASCIFFILALIFSIRKLYLQILGTSLALWFFFFLIIINAKMSFLAFAISSFIVFLIYLFQRRNKWIGTVVILAFIASFYVLFLVNDAVNSFITALINFEPFSYEKYSSMMVDSFNVRFGIWKCCKEVLNTDLTWLTGTGTGDSRLLLIDCYNRNNYTVQAQEMLNAHNQYLESWLTMGLIGLVILISVLLFAIVDGIKQKQFIFYSFVILYMICAISESLFDTQKGVVIFTLFYSLFAFHLQVGNNVYTANKNIKI</sequence>
<feature type="transmembrane region" description="Helical" evidence="5">
    <location>
        <begin position="319"/>
        <end position="340"/>
    </location>
</feature>
<feature type="transmembrane region" description="Helical" evidence="5">
    <location>
        <begin position="12"/>
        <end position="31"/>
    </location>
</feature>
<protein>
    <recommendedName>
        <fullName evidence="6">O-antigen ligase-related domain-containing protein</fullName>
    </recommendedName>
</protein>
<feature type="transmembrane region" description="Helical" evidence="5">
    <location>
        <begin position="97"/>
        <end position="114"/>
    </location>
</feature>
<evidence type="ECO:0000256" key="2">
    <source>
        <dbReference type="ARBA" id="ARBA00022692"/>
    </source>
</evidence>
<feature type="transmembrane region" description="Helical" evidence="5">
    <location>
        <begin position="43"/>
        <end position="61"/>
    </location>
</feature>
<feature type="transmembrane region" description="Helical" evidence="5">
    <location>
        <begin position="372"/>
        <end position="393"/>
    </location>
</feature>
<dbReference type="Pfam" id="PF04932">
    <property type="entry name" value="Wzy_C"/>
    <property type="match status" value="1"/>
</dbReference>
<evidence type="ECO:0000313" key="7">
    <source>
        <dbReference type="EMBL" id="RAU82995.1"/>
    </source>
</evidence>
<evidence type="ECO:0000256" key="5">
    <source>
        <dbReference type="SAM" id="Phobius"/>
    </source>
</evidence>
<keyword evidence="4 5" id="KW-0472">Membrane</keyword>
<reference evidence="7 8" key="1">
    <citation type="submission" date="2018-06" db="EMBL/GenBank/DDBJ databases">
        <authorList>
            <person name="Liu Z.-W."/>
        </authorList>
    </citation>
    <scope>NUCLEOTIDE SEQUENCE [LARGE SCALE GENOMIC DNA]</scope>
    <source>
        <strain evidence="7 8">2b14</strain>
    </source>
</reference>
<dbReference type="EMBL" id="QMDV01000002">
    <property type="protein sequence ID" value="RAU82995.1"/>
    <property type="molecule type" value="Genomic_DNA"/>
</dbReference>
<accession>A0A364RFG4</accession>
<dbReference type="InterPro" id="IPR051533">
    <property type="entry name" value="WaaL-like"/>
</dbReference>
<comment type="subcellular location">
    <subcellularLocation>
        <location evidence="1">Membrane</location>
        <topology evidence="1">Multi-pass membrane protein</topology>
    </subcellularLocation>
</comment>